<feature type="non-terminal residue" evidence="1">
    <location>
        <position position="1"/>
    </location>
</feature>
<evidence type="ECO:0000313" key="1">
    <source>
        <dbReference type="EMBL" id="EJK52671.1"/>
    </source>
</evidence>
<dbReference type="Proteomes" id="UP000266841">
    <property type="component" value="Unassembled WGS sequence"/>
</dbReference>
<organism evidence="1 2">
    <name type="scientific">Thalassiosira oceanica</name>
    <name type="common">Marine diatom</name>
    <dbReference type="NCBI Taxonomy" id="159749"/>
    <lineage>
        <taxon>Eukaryota</taxon>
        <taxon>Sar</taxon>
        <taxon>Stramenopiles</taxon>
        <taxon>Ochrophyta</taxon>
        <taxon>Bacillariophyta</taxon>
        <taxon>Coscinodiscophyceae</taxon>
        <taxon>Thalassiosirophycidae</taxon>
        <taxon>Thalassiosirales</taxon>
        <taxon>Thalassiosiraceae</taxon>
        <taxon>Thalassiosira</taxon>
    </lineage>
</organism>
<dbReference type="InterPro" id="IPR011050">
    <property type="entry name" value="Pectin_lyase_fold/virulence"/>
</dbReference>
<reference evidence="1 2" key="1">
    <citation type="journal article" date="2012" name="Genome Biol.">
        <title>Genome and low-iron response of an oceanic diatom adapted to chronic iron limitation.</title>
        <authorList>
            <person name="Lommer M."/>
            <person name="Specht M."/>
            <person name="Roy A.S."/>
            <person name="Kraemer L."/>
            <person name="Andreson R."/>
            <person name="Gutowska M.A."/>
            <person name="Wolf J."/>
            <person name="Bergner S.V."/>
            <person name="Schilhabel M.B."/>
            <person name="Klostermeier U.C."/>
            <person name="Beiko R.G."/>
            <person name="Rosenstiel P."/>
            <person name="Hippler M."/>
            <person name="Laroche J."/>
        </authorList>
    </citation>
    <scope>NUCLEOTIDE SEQUENCE [LARGE SCALE GENOMIC DNA]</scope>
    <source>
        <strain evidence="1 2">CCMP1005</strain>
    </source>
</reference>
<gene>
    <name evidence="1" type="ORF">THAOC_28029</name>
</gene>
<keyword evidence="2" id="KW-1185">Reference proteome</keyword>
<name>K0RV36_THAOC</name>
<comment type="caution">
    <text evidence="1">The sequence shown here is derived from an EMBL/GenBank/DDBJ whole genome shotgun (WGS) entry which is preliminary data.</text>
</comment>
<protein>
    <submittedName>
        <fullName evidence="1">Uncharacterized protein</fullName>
    </submittedName>
</protein>
<evidence type="ECO:0000313" key="2">
    <source>
        <dbReference type="Proteomes" id="UP000266841"/>
    </source>
</evidence>
<dbReference type="SUPFAM" id="SSF51126">
    <property type="entry name" value="Pectin lyase-like"/>
    <property type="match status" value="1"/>
</dbReference>
<sequence>SLLAPDNIAFMVGNGFELEMEGFTFYNRFETGPMFYNHIGHLTLTNNIFINNWSRLPCHPNCFPDIRNVIRGGISPLDLFQADPLIVLDYDARDGFQGKWDPITDLVLHDLEDGFCLDIERTSSYFSKTTVVDSYFAHNNGMLMWFRGDAIVESNFFYSNILAPWKLLGYNPFETIFNFITGDFDILNSEGIVGVQNTKCMFRTRAFVEKRPKGTKYTMESEWSQIIETKDGRGTAMADILESMTGDLGGGRPAGFEQLAEVGQMLSGGEADIAAAGYGLGGPPPESHVPINNPWRDLGFIVFDEFTCANAFQDTVLDAIYDRRKRGRAKAEKLAASFVIRRKVCHE</sequence>
<proteinExistence type="predicted"/>
<accession>K0RV36</accession>
<dbReference type="AlphaFoldDB" id="K0RV36"/>
<dbReference type="EMBL" id="AGNL01039409">
    <property type="protein sequence ID" value="EJK52671.1"/>
    <property type="molecule type" value="Genomic_DNA"/>
</dbReference>